<sequence>MGKWLLGIICLAIVALVYALIVGPKYSGIMGSDIERALSANGYENVSVEMHGHVATLKGEVASMDDMRGAVETAQTAECSNCEAKSPWHKVLSDLTVKKVVTPVQTPYTFDIIKDEDGSITLNGFVENTEERDALLMKARSTFSGTINDNKIKLANGAPDANWLNVIQSGMDELNLLEKGRFQMEDTGFLINGEASSVDVRNRINEMSAKVSAPYSGAANIQVENLAADAIGDVTSKTICQSLFDDLKSGREINFESARAEIKGNSSFDLLGELASAANQCESFRIKIEGHTDSLGDDDFNQDLSERRANTVLAFLSAQGVARDRMSAVGYGETLPIADNSTAEGRVQNRRTAFTLTQVQ</sequence>
<dbReference type="EMBL" id="RBII01000001">
    <property type="protein sequence ID" value="RKQ71324.1"/>
    <property type="molecule type" value="Genomic_DNA"/>
</dbReference>
<dbReference type="PRINTS" id="PR01021">
    <property type="entry name" value="OMPADOMAIN"/>
</dbReference>
<dbReference type="Gene3D" id="3.30.1330.60">
    <property type="entry name" value="OmpA-like domain"/>
    <property type="match status" value="1"/>
</dbReference>
<organism evidence="6 7">
    <name type="scientific">Litorimonas taeanensis</name>
    <dbReference type="NCBI Taxonomy" id="568099"/>
    <lineage>
        <taxon>Bacteria</taxon>
        <taxon>Pseudomonadati</taxon>
        <taxon>Pseudomonadota</taxon>
        <taxon>Alphaproteobacteria</taxon>
        <taxon>Maricaulales</taxon>
        <taxon>Robiginitomaculaceae</taxon>
    </lineage>
</organism>
<dbReference type="InterPro" id="IPR006665">
    <property type="entry name" value="OmpA-like"/>
</dbReference>
<dbReference type="InterPro" id="IPR006664">
    <property type="entry name" value="OMP_bac"/>
</dbReference>
<dbReference type="GO" id="GO:0009279">
    <property type="term" value="C:cell outer membrane"/>
    <property type="evidence" value="ECO:0007669"/>
    <property type="project" value="UniProtKB-SubCell"/>
</dbReference>
<dbReference type="PANTHER" id="PTHR30329">
    <property type="entry name" value="STATOR ELEMENT OF FLAGELLAR MOTOR COMPLEX"/>
    <property type="match status" value="1"/>
</dbReference>
<gene>
    <name evidence="6" type="ORF">DES40_0637</name>
</gene>
<accession>A0A420WJX8</accession>
<feature type="domain" description="OmpA-like" evidence="5">
    <location>
        <begin position="242"/>
        <end position="360"/>
    </location>
</feature>
<proteinExistence type="predicted"/>
<dbReference type="SUPFAM" id="SSF103088">
    <property type="entry name" value="OmpA-like"/>
    <property type="match status" value="1"/>
</dbReference>
<dbReference type="PANTHER" id="PTHR30329:SF21">
    <property type="entry name" value="LIPOPROTEIN YIAD-RELATED"/>
    <property type="match status" value="1"/>
</dbReference>
<name>A0A420WJX8_9PROT</name>
<comment type="subcellular location">
    <subcellularLocation>
        <location evidence="1">Cell outer membrane</location>
    </subcellularLocation>
</comment>
<evidence type="ECO:0000256" key="4">
    <source>
        <dbReference type="PROSITE-ProRule" id="PRU00473"/>
    </source>
</evidence>
<comment type="caution">
    <text evidence="6">The sequence shown here is derived from an EMBL/GenBank/DDBJ whole genome shotgun (WGS) entry which is preliminary data.</text>
</comment>
<dbReference type="InterPro" id="IPR007055">
    <property type="entry name" value="BON_dom"/>
</dbReference>
<keyword evidence="3" id="KW-0998">Cell outer membrane</keyword>
<evidence type="ECO:0000313" key="6">
    <source>
        <dbReference type="EMBL" id="RKQ71324.1"/>
    </source>
</evidence>
<keyword evidence="2 4" id="KW-0472">Membrane</keyword>
<dbReference type="Pfam" id="PF04972">
    <property type="entry name" value="BON"/>
    <property type="match status" value="1"/>
</dbReference>
<evidence type="ECO:0000256" key="3">
    <source>
        <dbReference type="ARBA" id="ARBA00023237"/>
    </source>
</evidence>
<protein>
    <submittedName>
        <fullName evidence="6">BON domain-containing protein</fullName>
    </submittedName>
</protein>
<dbReference type="PRINTS" id="PR01023">
    <property type="entry name" value="NAFLGMOTY"/>
</dbReference>
<dbReference type="InterPro" id="IPR036737">
    <property type="entry name" value="OmpA-like_sf"/>
</dbReference>
<reference evidence="6 7" key="1">
    <citation type="submission" date="2018-10" db="EMBL/GenBank/DDBJ databases">
        <title>Genomic Encyclopedia of Type Strains, Phase IV (KMG-IV): sequencing the most valuable type-strain genomes for metagenomic binning, comparative biology and taxonomic classification.</title>
        <authorList>
            <person name="Goeker M."/>
        </authorList>
    </citation>
    <scope>NUCLEOTIDE SEQUENCE [LARGE SCALE GENOMIC DNA]</scope>
    <source>
        <strain evidence="6 7">DSM 22008</strain>
    </source>
</reference>
<dbReference type="PROSITE" id="PS51123">
    <property type="entry name" value="OMPA_2"/>
    <property type="match status" value="1"/>
</dbReference>
<dbReference type="Gene3D" id="3.40.1520.20">
    <property type="match status" value="1"/>
</dbReference>
<dbReference type="InterPro" id="IPR050330">
    <property type="entry name" value="Bact_OuterMem_StrucFunc"/>
</dbReference>
<evidence type="ECO:0000256" key="2">
    <source>
        <dbReference type="ARBA" id="ARBA00023136"/>
    </source>
</evidence>
<dbReference type="CDD" id="cd07185">
    <property type="entry name" value="OmpA_C-like"/>
    <property type="match status" value="1"/>
</dbReference>
<dbReference type="Pfam" id="PF00691">
    <property type="entry name" value="OmpA"/>
    <property type="match status" value="1"/>
</dbReference>
<dbReference type="AlphaFoldDB" id="A0A420WJX8"/>
<dbReference type="InParanoid" id="A0A420WJX8"/>
<evidence type="ECO:0000313" key="7">
    <source>
        <dbReference type="Proteomes" id="UP000282211"/>
    </source>
</evidence>
<keyword evidence="7" id="KW-1185">Reference proteome</keyword>
<evidence type="ECO:0000259" key="5">
    <source>
        <dbReference type="PROSITE" id="PS51123"/>
    </source>
</evidence>
<dbReference type="RefSeq" id="WP_170144861.1">
    <property type="nucleotide sequence ID" value="NZ_RBII01000001.1"/>
</dbReference>
<dbReference type="Proteomes" id="UP000282211">
    <property type="component" value="Unassembled WGS sequence"/>
</dbReference>
<evidence type="ECO:0000256" key="1">
    <source>
        <dbReference type="ARBA" id="ARBA00004442"/>
    </source>
</evidence>